<evidence type="ECO:0000256" key="4">
    <source>
        <dbReference type="ARBA" id="ARBA00022989"/>
    </source>
</evidence>
<dbReference type="FunFam" id="1.20.1260.100:FF:000001">
    <property type="entry name" value="translocator protein 2"/>
    <property type="match status" value="1"/>
</dbReference>
<dbReference type="EMBL" id="FZNR01000026">
    <property type="protein sequence ID" value="SNS84835.1"/>
    <property type="molecule type" value="Genomic_DNA"/>
</dbReference>
<keyword evidence="5 6" id="KW-0472">Membrane</keyword>
<accession>A0A239HU99</accession>
<dbReference type="Gene3D" id="1.20.1260.100">
    <property type="entry name" value="TspO/MBR protein"/>
    <property type="match status" value="1"/>
</dbReference>
<protein>
    <submittedName>
        <fullName evidence="7">TspO and MBR related proteins</fullName>
    </submittedName>
</protein>
<dbReference type="CDD" id="cd15904">
    <property type="entry name" value="TSPO_MBR"/>
    <property type="match status" value="1"/>
</dbReference>
<sequence>MTVPTWVKASAAVVAAAGAGSIATDPSSRWYRALRKPGWQPPAAAFPAVWTPLYALIAVAGTRALNHGDESQRRAFRRAYGINLVLNAAWTALFFRARRPRAALAEIAALNVSNLVLLRRAAKADRLAGAALAPYVAWTLFAAALNAAIVNLNPGADGPRK</sequence>
<dbReference type="GO" id="GO:0016020">
    <property type="term" value="C:membrane"/>
    <property type="evidence" value="ECO:0007669"/>
    <property type="project" value="UniProtKB-SubCell"/>
</dbReference>
<comment type="subcellular location">
    <subcellularLocation>
        <location evidence="1">Membrane</location>
        <topology evidence="1">Multi-pass membrane protein</topology>
    </subcellularLocation>
</comment>
<name>A0A239HU99_9ACTN</name>
<keyword evidence="4 6" id="KW-1133">Transmembrane helix</keyword>
<feature type="transmembrane region" description="Helical" evidence="6">
    <location>
        <begin position="47"/>
        <end position="66"/>
    </location>
</feature>
<comment type="similarity">
    <text evidence="2">Belongs to the TspO/BZRP family.</text>
</comment>
<evidence type="ECO:0000256" key="3">
    <source>
        <dbReference type="ARBA" id="ARBA00022692"/>
    </source>
</evidence>
<evidence type="ECO:0000256" key="2">
    <source>
        <dbReference type="ARBA" id="ARBA00007524"/>
    </source>
</evidence>
<evidence type="ECO:0000313" key="8">
    <source>
        <dbReference type="Proteomes" id="UP000198415"/>
    </source>
</evidence>
<evidence type="ECO:0000256" key="5">
    <source>
        <dbReference type="ARBA" id="ARBA00023136"/>
    </source>
</evidence>
<proteinExistence type="inferred from homology"/>
<dbReference type="Proteomes" id="UP000198415">
    <property type="component" value="Unassembled WGS sequence"/>
</dbReference>
<dbReference type="PANTHER" id="PTHR10057:SF0">
    <property type="entry name" value="TRANSLOCATOR PROTEIN"/>
    <property type="match status" value="1"/>
</dbReference>
<dbReference type="InterPro" id="IPR004307">
    <property type="entry name" value="TspO_MBR"/>
</dbReference>
<gene>
    <name evidence="7" type="ORF">SAMN06264365_12628</name>
</gene>
<dbReference type="Pfam" id="PF03073">
    <property type="entry name" value="TspO_MBR"/>
    <property type="match status" value="1"/>
</dbReference>
<keyword evidence="8" id="KW-1185">Reference proteome</keyword>
<dbReference type="PANTHER" id="PTHR10057">
    <property type="entry name" value="PERIPHERAL-TYPE BENZODIAZEPINE RECEPTOR"/>
    <property type="match status" value="1"/>
</dbReference>
<dbReference type="OrthoDB" id="9795496at2"/>
<dbReference type="RefSeq" id="WP_089298284.1">
    <property type="nucleotide sequence ID" value="NZ_BOMU01000106.1"/>
</dbReference>
<organism evidence="7 8">
    <name type="scientific">Actinoplanes regularis</name>
    <dbReference type="NCBI Taxonomy" id="52697"/>
    <lineage>
        <taxon>Bacteria</taxon>
        <taxon>Bacillati</taxon>
        <taxon>Actinomycetota</taxon>
        <taxon>Actinomycetes</taxon>
        <taxon>Micromonosporales</taxon>
        <taxon>Micromonosporaceae</taxon>
        <taxon>Actinoplanes</taxon>
    </lineage>
</organism>
<evidence type="ECO:0000313" key="7">
    <source>
        <dbReference type="EMBL" id="SNS84835.1"/>
    </source>
</evidence>
<feature type="transmembrane region" description="Helical" evidence="6">
    <location>
        <begin position="130"/>
        <end position="152"/>
    </location>
</feature>
<reference evidence="7 8" key="1">
    <citation type="submission" date="2017-06" db="EMBL/GenBank/DDBJ databases">
        <authorList>
            <person name="Kim H.J."/>
            <person name="Triplett B.A."/>
        </authorList>
    </citation>
    <scope>NUCLEOTIDE SEQUENCE [LARGE SCALE GENOMIC DNA]</scope>
    <source>
        <strain evidence="7 8">DSM 43151</strain>
    </source>
</reference>
<evidence type="ECO:0000256" key="6">
    <source>
        <dbReference type="SAM" id="Phobius"/>
    </source>
</evidence>
<dbReference type="AlphaFoldDB" id="A0A239HU99"/>
<keyword evidence="3 6" id="KW-0812">Transmembrane</keyword>
<dbReference type="PIRSF" id="PIRSF005859">
    <property type="entry name" value="PBR"/>
    <property type="match status" value="1"/>
</dbReference>
<dbReference type="GO" id="GO:0033013">
    <property type="term" value="P:tetrapyrrole metabolic process"/>
    <property type="evidence" value="ECO:0007669"/>
    <property type="project" value="UniProtKB-ARBA"/>
</dbReference>
<evidence type="ECO:0000256" key="1">
    <source>
        <dbReference type="ARBA" id="ARBA00004141"/>
    </source>
</evidence>
<dbReference type="InterPro" id="IPR038330">
    <property type="entry name" value="TspO/MBR-related_sf"/>
</dbReference>